<gene>
    <name evidence="2" type="ORF">JW886_06040</name>
</gene>
<sequence>MTQFYFVRHGETRTNSEGRFNGATVDTPLTTEGIAKTILLGENLKSVEFSEVYASPLSRALETAHLLMENNSKPREIIIKEELREMDLGSWDGTIVSTNQNHPQFDNYFHHPEIFDPSSIGGETYTHLIQRGQRVLQQIYNKNENNNVLIVSHGIFLMSVMKYLLGESISEIRNTPMISNCSLTILETRNGQIYKKIQWNKTFD</sequence>
<dbReference type="PANTHER" id="PTHR48100:SF1">
    <property type="entry name" value="HISTIDINE PHOSPHATASE FAMILY PROTEIN-RELATED"/>
    <property type="match status" value="1"/>
</dbReference>
<dbReference type="Proteomes" id="UP000663608">
    <property type="component" value="Chromosome"/>
</dbReference>
<dbReference type="InterPro" id="IPR029033">
    <property type="entry name" value="His_PPase_superfam"/>
</dbReference>
<dbReference type="InterPro" id="IPR013078">
    <property type="entry name" value="His_Pase_superF_clade-1"/>
</dbReference>
<feature type="binding site" evidence="1">
    <location>
        <begin position="8"/>
        <end position="15"/>
    </location>
    <ligand>
        <name>substrate</name>
    </ligand>
</feature>
<dbReference type="SUPFAM" id="SSF53254">
    <property type="entry name" value="Phosphoglycerate mutase-like"/>
    <property type="match status" value="1"/>
</dbReference>
<accession>A0AA45QR44</accession>
<dbReference type="GO" id="GO:0016791">
    <property type="term" value="F:phosphatase activity"/>
    <property type="evidence" value="ECO:0007669"/>
    <property type="project" value="TreeGrafter"/>
</dbReference>
<dbReference type="AlphaFoldDB" id="A0AA45QR44"/>
<organism evidence="2 3">
    <name type="scientific">Lactococcus taiwanensis</name>
    <dbReference type="NCBI Taxonomy" id="1151742"/>
    <lineage>
        <taxon>Bacteria</taxon>
        <taxon>Bacillati</taxon>
        <taxon>Bacillota</taxon>
        <taxon>Bacilli</taxon>
        <taxon>Lactobacillales</taxon>
        <taxon>Streptococcaceae</taxon>
        <taxon>Lactococcus</taxon>
    </lineage>
</organism>
<dbReference type="InterPro" id="IPR050275">
    <property type="entry name" value="PGM_Phosphatase"/>
</dbReference>
<dbReference type="EMBL" id="CP070872">
    <property type="protein sequence ID" value="QSE76031.1"/>
    <property type="molecule type" value="Genomic_DNA"/>
</dbReference>
<evidence type="ECO:0000313" key="2">
    <source>
        <dbReference type="EMBL" id="QSE76031.1"/>
    </source>
</evidence>
<dbReference type="GO" id="GO:0005737">
    <property type="term" value="C:cytoplasm"/>
    <property type="evidence" value="ECO:0007669"/>
    <property type="project" value="TreeGrafter"/>
</dbReference>
<proteinExistence type="predicted"/>
<dbReference type="Gene3D" id="3.40.50.1240">
    <property type="entry name" value="Phosphoglycerate mutase-like"/>
    <property type="match status" value="1"/>
</dbReference>
<feature type="binding site" evidence="1">
    <location>
        <position position="59"/>
    </location>
    <ligand>
        <name>substrate</name>
    </ligand>
</feature>
<protein>
    <submittedName>
        <fullName evidence="2">Histidine phosphatase family protein</fullName>
    </submittedName>
</protein>
<dbReference type="SMART" id="SM00855">
    <property type="entry name" value="PGAM"/>
    <property type="match status" value="1"/>
</dbReference>
<dbReference type="Pfam" id="PF00300">
    <property type="entry name" value="His_Phos_1"/>
    <property type="match status" value="1"/>
</dbReference>
<keyword evidence="3" id="KW-1185">Reference proteome</keyword>
<evidence type="ECO:0000256" key="1">
    <source>
        <dbReference type="PIRSR" id="PIRSR613078-2"/>
    </source>
</evidence>
<dbReference type="RefSeq" id="WP_075525683.1">
    <property type="nucleotide sequence ID" value="NZ_CP070872.1"/>
</dbReference>
<dbReference type="KEGG" id="lti:JW886_06040"/>
<reference evidence="2 3" key="1">
    <citation type="submission" date="2021-02" db="EMBL/GenBank/DDBJ databases">
        <title>Complete genome sequence of Lactococcus lactis strain K_LL004.</title>
        <authorList>
            <person name="Kim H.B."/>
        </authorList>
    </citation>
    <scope>NUCLEOTIDE SEQUENCE [LARGE SCALE GENOMIC DNA]</scope>
    <source>
        <strain evidence="2 3">K_LL004</strain>
    </source>
</reference>
<name>A0AA45QR44_9LACT</name>
<dbReference type="CDD" id="cd07067">
    <property type="entry name" value="HP_PGM_like"/>
    <property type="match status" value="1"/>
</dbReference>
<evidence type="ECO:0000313" key="3">
    <source>
        <dbReference type="Proteomes" id="UP000663608"/>
    </source>
</evidence>
<dbReference type="PIRSF" id="PIRSF000709">
    <property type="entry name" value="6PFK_2-Ptase"/>
    <property type="match status" value="1"/>
</dbReference>
<dbReference type="PANTHER" id="PTHR48100">
    <property type="entry name" value="BROAD-SPECIFICITY PHOSPHATASE YOR283W-RELATED"/>
    <property type="match status" value="1"/>
</dbReference>